<protein>
    <submittedName>
        <fullName evidence="2">Uncharacterized protein</fullName>
    </submittedName>
</protein>
<evidence type="ECO:0000256" key="1">
    <source>
        <dbReference type="SAM" id="MobiDB-lite"/>
    </source>
</evidence>
<proteinExistence type="predicted"/>
<organism evidence="2 3">
    <name type="scientific">Thalassiosira oceanica</name>
    <name type="common">Marine diatom</name>
    <dbReference type="NCBI Taxonomy" id="159749"/>
    <lineage>
        <taxon>Eukaryota</taxon>
        <taxon>Sar</taxon>
        <taxon>Stramenopiles</taxon>
        <taxon>Ochrophyta</taxon>
        <taxon>Bacillariophyta</taxon>
        <taxon>Coscinodiscophyceae</taxon>
        <taxon>Thalassiosirophycidae</taxon>
        <taxon>Thalassiosirales</taxon>
        <taxon>Thalassiosiraceae</taxon>
        <taxon>Thalassiosira</taxon>
    </lineage>
</organism>
<accession>K0QZN3</accession>
<dbReference type="EMBL" id="AGNL01050653">
    <property type="protein sequence ID" value="EJK43769.1"/>
    <property type="molecule type" value="Genomic_DNA"/>
</dbReference>
<feature type="region of interest" description="Disordered" evidence="1">
    <location>
        <begin position="84"/>
        <end position="103"/>
    </location>
</feature>
<comment type="caution">
    <text evidence="2">The sequence shown here is derived from an EMBL/GenBank/DDBJ whole genome shotgun (WGS) entry which is preliminary data.</text>
</comment>
<keyword evidence="3" id="KW-1185">Reference proteome</keyword>
<gene>
    <name evidence="2" type="ORF">THAOC_37754</name>
</gene>
<evidence type="ECO:0000313" key="3">
    <source>
        <dbReference type="Proteomes" id="UP000266841"/>
    </source>
</evidence>
<sequence length="136" mass="14034">GSRRHWAFGLASLERLDKIECWLAQGDRGSGVVTGRGAEGPSIRSVPQRAGAKRGRASASGLNVRRPCRCSLGLAPRTCRLPQAAAGSTAPGPTCTPPPSPLATRAGGDAVCRSVGWCCGWAAGPGHHRIGVDLRT</sequence>
<feature type="region of interest" description="Disordered" evidence="1">
    <location>
        <begin position="32"/>
        <end position="58"/>
    </location>
</feature>
<feature type="non-terminal residue" evidence="2">
    <location>
        <position position="1"/>
    </location>
</feature>
<dbReference type="Proteomes" id="UP000266841">
    <property type="component" value="Unassembled WGS sequence"/>
</dbReference>
<reference evidence="2 3" key="1">
    <citation type="journal article" date="2012" name="Genome Biol.">
        <title>Genome and low-iron response of an oceanic diatom adapted to chronic iron limitation.</title>
        <authorList>
            <person name="Lommer M."/>
            <person name="Specht M."/>
            <person name="Roy A.S."/>
            <person name="Kraemer L."/>
            <person name="Andreson R."/>
            <person name="Gutowska M.A."/>
            <person name="Wolf J."/>
            <person name="Bergner S.V."/>
            <person name="Schilhabel M.B."/>
            <person name="Klostermeier U.C."/>
            <person name="Beiko R.G."/>
            <person name="Rosenstiel P."/>
            <person name="Hippler M."/>
            <person name="Laroche J."/>
        </authorList>
    </citation>
    <scope>NUCLEOTIDE SEQUENCE [LARGE SCALE GENOMIC DNA]</scope>
    <source>
        <strain evidence="2 3">CCMP1005</strain>
    </source>
</reference>
<name>K0QZN3_THAOC</name>
<evidence type="ECO:0000313" key="2">
    <source>
        <dbReference type="EMBL" id="EJK43769.1"/>
    </source>
</evidence>
<feature type="compositionally biased region" description="Low complexity" evidence="1">
    <location>
        <begin position="84"/>
        <end position="93"/>
    </location>
</feature>
<dbReference type="AlphaFoldDB" id="K0QZN3"/>